<name>A0A8F0K0J8_9PHAE</name>
<sequence>MQSKRFETSPKFKGGTIRINSKKIKKGIVFVKCTKRNVFCTLMDLLDEKVKTSCSLRVPPYVNEYNERENPYVRGVLLGELFGRKIIELGYNNLTIFLGSGLNKGRRGFLRGLGHTKSISISCLRLGSGYPHNGCRPAKVRRKKNRTKPKLFR</sequence>
<evidence type="ECO:0000313" key="4">
    <source>
        <dbReference type="EMBL" id="QWK44420.1"/>
    </source>
</evidence>
<evidence type="ECO:0000256" key="1">
    <source>
        <dbReference type="ARBA" id="ARBA00022980"/>
    </source>
</evidence>
<dbReference type="GO" id="GO:0003735">
    <property type="term" value="F:structural constituent of ribosome"/>
    <property type="evidence" value="ECO:0007669"/>
    <property type="project" value="InterPro"/>
</dbReference>
<keyword evidence="4" id="KW-0496">Mitochondrion</keyword>
<dbReference type="AlphaFoldDB" id="A0A8F0K0J8"/>
<dbReference type="EMBL" id="MZ156050">
    <property type="protein sequence ID" value="QWK44420.1"/>
    <property type="molecule type" value="Genomic_DNA"/>
</dbReference>
<feature type="compositionally biased region" description="Basic residues" evidence="3">
    <location>
        <begin position="138"/>
        <end position="153"/>
    </location>
</feature>
<dbReference type="GeneID" id="87706988"/>
<dbReference type="Gene3D" id="3.30.420.80">
    <property type="entry name" value="Ribosomal protein S11"/>
    <property type="match status" value="1"/>
</dbReference>
<accession>A0A8F0K0J8</accession>
<protein>
    <submittedName>
        <fullName evidence="4">Ribosomal protein S11</fullName>
    </submittedName>
</protein>
<feature type="region of interest" description="Disordered" evidence="3">
    <location>
        <begin position="134"/>
        <end position="153"/>
    </location>
</feature>
<evidence type="ECO:0000256" key="3">
    <source>
        <dbReference type="SAM" id="MobiDB-lite"/>
    </source>
</evidence>
<evidence type="ECO:0000256" key="2">
    <source>
        <dbReference type="ARBA" id="ARBA00023274"/>
    </source>
</evidence>
<dbReference type="GO" id="GO:0006412">
    <property type="term" value="P:translation"/>
    <property type="evidence" value="ECO:0007669"/>
    <property type="project" value="InterPro"/>
</dbReference>
<dbReference type="GO" id="GO:0005840">
    <property type="term" value="C:ribosome"/>
    <property type="evidence" value="ECO:0007669"/>
    <property type="project" value="UniProtKB-KW"/>
</dbReference>
<dbReference type="GO" id="GO:1990904">
    <property type="term" value="C:ribonucleoprotein complex"/>
    <property type="evidence" value="ECO:0007669"/>
    <property type="project" value="UniProtKB-KW"/>
</dbReference>
<proteinExistence type="predicted"/>
<reference evidence="4" key="1">
    <citation type="journal article" date="2021" name="Genome Biol. Evol.">
        <title>Genomic rearrangements and sequence evolution across brown algal organelles.</title>
        <authorList>
            <person name="Starko S."/>
            <person name="Bringloe T.T."/>
            <person name="Gomez M.S."/>
            <person name="Darby H."/>
            <person name="Graham S.W."/>
            <person name="Martone P.T."/>
        </authorList>
    </citation>
    <scope>NUCLEOTIDE SEQUENCE</scope>
</reference>
<keyword evidence="2" id="KW-0687">Ribonucleoprotein</keyword>
<organism evidence="4">
    <name type="scientific">Chorda asiatica</name>
    <dbReference type="NCBI Taxonomy" id="1281577"/>
    <lineage>
        <taxon>Eukaryota</taxon>
        <taxon>Sar</taxon>
        <taxon>Stramenopiles</taxon>
        <taxon>Ochrophyta</taxon>
        <taxon>PX clade</taxon>
        <taxon>Phaeophyceae</taxon>
        <taxon>Laminariales</taxon>
        <taxon>Chordaceae</taxon>
        <taxon>Chorda</taxon>
    </lineage>
</organism>
<dbReference type="RefSeq" id="YP_011007949.1">
    <property type="nucleotide sequence ID" value="NC_085325.1"/>
</dbReference>
<geneLocation type="mitochondrion" evidence="4"/>
<gene>
    <name evidence="4" type="primary">rps11</name>
</gene>
<keyword evidence="1 4" id="KW-0689">Ribosomal protein</keyword>
<dbReference type="InterPro" id="IPR036967">
    <property type="entry name" value="Ribosomal_uS11_sf"/>
</dbReference>
<dbReference type="SUPFAM" id="SSF53137">
    <property type="entry name" value="Translational machinery components"/>
    <property type="match status" value="1"/>
</dbReference>